<feature type="domain" description="Aminotransferase class V" evidence="3">
    <location>
        <begin position="19"/>
        <end position="373"/>
    </location>
</feature>
<comment type="cofactor">
    <cofactor evidence="1">
        <name>pyridoxal 5'-phosphate</name>
        <dbReference type="ChEBI" id="CHEBI:597326"/>
    </cofactor>
</comment>
<evidence type="ECO:0000259" key="3">
    <source>
        <dbReference type="Pfam" id="PF00266"/>
    </source>
</evidence>
<dbReference type="Proteomes" id="UP000000528">
    <property type="component" value="Chromosome"/>
</dbReference>
<dbReference type="PIR" id="E90533">
    <property type="entry name" value="E90533"/>
</dbReference>
<dbReference type="eggNOG" id="COG0520">
    <property type="taxonomic scope" value="Bacteria"/>
</dbReference>
<dbReference type="BioCyc" id="MPUL272635:G1GT6-174-MONOMER"/>
<protein>
    <submittedName>
        <fullName evidence="4">NITROGEN FIXATION PROTEIN NIFS</fullName>
    </submittedName>
</protein>
<keyword evidence="2" id="KW-0663">Pyridoxal phosphate</keyword>
<organism evidence="5">
    <name type="scientific">Mycoplasmopsis pulmonis (strain UAB CTIP)</name>
    <name type="common">Mycoplasma pulmonis</name>
    <dbReference type="NCBI Taxonomy" id="272635"/>
    <lineage>
        <taxon>Bacteria</taxon>
        <taxon>Bacillati</taxon>
        <taxon>Mycoplasmatota</taxon>
        <taxon>Mycoplasmoidales</taxon>
        <taxon>Metamycoplasmataceae</taxon>
        <taxon>Mycoplasmopsis</taxon>
    </lineage>
</organism>
<evidence type="ECO:0000313" key="5">
    <source>
        <dbReference type="Proteomes" id="UP000000528"/>
    </source>
</evidence>
<dbReference type="SUPFAM" id="SSF53383">
    <property type="entry name" value="PLP-dependent transferases"/>
    <property type="match status" value="1"/>
</dbReference>
<proteinExistence type="predicted"/>
<dbReference type="InterPro" id="IPR015421">
    <property type="entry name" value="PyrdxlP-dep_Trfase_major"/>
</dbReference>
<sequence>MPNWKKIRAQFPMTKQNIIYFDSAAASFKHKNVIQSGNDYYKNYGISNRSSDSLIGLKVEEKIRQTREIIADFLNANNDEIIFTSGTTDSINKVSKMLLDVLEDGDEILLSTLNHSSNVLPWIELKKYRKIEVKFSSNLYSDINEKTKIVSYSQESNNFDFEEDLNKIYKRAKEYGALVINDAAQAIAHQKVSFDFCDVIAFSANKLFGPTGVGILAVKKEILDTLKPTHLGGGSVVKINFDGSFVLQNGVEKFESGTLNIAGIIQLKEAFIFIQKVGIENIFNRIKELSNYLYTKLNEIENIEIFNKKGSSLYLFNIKNINAQDIVHYLGTKNIILRSGVFCSYLSTIDKNVKSSARVSLGIYNSFEEIDKLVDELKNGGDFLDWI</sequence>
<dbReference type="EMBL" id="AL445563">
    <property type="protein sequence ID" value="CAC13346.1"/>
    <property type="molecule type" value="Genomic_DNA"/>
</dbReference>
<dbReference type="HOGENOM" id="CLU_003433_2_5_14"/>
<dbReference type="InterPro" id="IPR015424">
    <property type="entry name" value="PyrdxlP-dep_Trfase"/>
</dbReference>
<dbReference type="PANTHER" id="PTHR43586:SF8">
    <property type="entry name" value="CYSTEINE DESULFURASE 1, CHLOROPLASTIC"/>
    <property type="match status" value="1"/>
</dbReference>
<evidence type="ECO:0000256" key="1">
    <source>
        <dbReference type="ARBA" id="ARBA00001933"/>
    </source>
</evidence>
<accession>Q98R37</accession>
<reference evidence="4 5" key="1">
    <citation type="journal article" date="2001" name="Nucleic Acids Res.">
        <title>The complete genome sequence of the murine respiratory pathogen Mycoplasma pulmonis.</title>
        <authorList>
            <person name="Chambaud I."/>
            <person name="Heilig R."/>
            <person name="Ferris S."/>
            <person name="Barbe V."/>
            <person name="Samson D."/>
            <person name="Galisson F."/>
            <person name="Moszer I."/>
            <person name="Dybvig K."/>
            <person name="Wroblewski H."/>
            <person name="Viari A."/>
            <person name="Rocha E.P.C."/>
            <person name="Blanchard A."/>
        </authorList>
    </citation>
    <scope>NUCLEOTIDE SEQUENCE [LARGE SCALE GENOMIC DNA]</scope>
    <source>
        <strain evidence="4 5">UAB CTIP</strain>
    </source>
</reference>
<dbReference type="Gene3D" id="3.40.640.10">
    <property type="entry name" value="Type I PLP-dependent aspartate aminotransferase-like (Major domain)"/>
    <property type="match status" value="1"/>
</dbReference>
<keyword evidence="5" id="KW-1185">Reference proteome</keyword>
<dbReference type="AlphaFoldDB" id="Q98R37"/>
<dbReference type="RefSeq" id="WP_010924977.1">
    <property type="nucleotide sequence ID" value="NC_002771.1"/>
</dbReference>
<dbReference type="KEGG" id="mpu:MYPU_1730"/>
<dbReference type="Gene3D" id="3.90.1150.10">
    <property type="entry name" value="Aspartate Aminotransferase, domain 1"/>
    <property type="match status" value="1"/>
</dbReference>
<dbReference type="Pfam" id="PF00266">
    <property type="entry name" value="Aminotran_5"/>
    <property type="match status" value="1"/>
</dbReference>
<dbReference type="InterPro" id="IPR000192">
    <property type="entry name" value="Aminotrans_V_dom"/>
</dbReference>
<gene>
    <name evidence="4" type="ordered locus">MYPU_1730</name>
</gene>
<dbReference type="InterPro" id="IPR015422">
    <property type="entry name" value="PyrdxlP-dep_Trfase_small"/>
</dbReference>
<evidence type="ECO:0000313" key="4">
    <source>
        <dbReference type="EMBL" id="CAC13346.1"/>
    </source>
</evidence>
<dbReference type="PANTHER" id="PTHR43586">
    <property type="entry name" value="CYSTEINE DESULFURASE"/>
    <property type="match status" value="1"/>
</dbReference>
<dbReference type="STRING" id="272635.gene:17576758"/>
<name>Q98R37_MYCPU</name>
<evidence type="ECO:0000256" key="2">
    <source>
        <dbReference type="ARBA" id="ARBA00022898"/>
    </source>
</evidence>